<protein>
    <submittedName>
        <fullName evidence="2">FBA_2 domain-containing protein</fullName>
    </submittedName>
</protein>
<dbReference type="PANTHER" id="PTHR21503">
    <property type="entry name" value="F-BOX-CONTAINING HYPOTHETICAL PROTEIN C.ELEGANS"/>
    <property type="match status" value="1"/>
</dbReference>
<dbReference type="WBParaSite" id="Csp11.Scaffold629.g11941.t1">
    <property type="protein sequence ID" value="Csp11.Scaffold629.g11941.t1"/>
    <property type="gene ID" value="Csp11.Scaffold629.g11941"/>
</dbReference>
<evidence type="ECO:0000313" key="2">
    <source>
        <dbReference type="WBParaSite" id="Csp11.Scaffold629.g11941.t1"/>
    </source>
</evidence>
<proteinExistence type="predicted"/>
<dbReference type="Proteomes" id="UP000095282">
    <property type="component" value="Unplaced"/>
</dbReference>
<organism evidence="1 2">
    <name type="scientific">Caenorhabditis tropicalis</name>
    <dbReference type="NCBI Taxonomy" id="1561998"/>
    <lineage>
        <taxon>Eukaryota</taxon>
        <taxon>Metazoa</taxon>
        <taxon>Ecdysozoa</taxon>
        <taxon>Nematoda</taxon>
        <taxon>Chromadorea</taxon>
        <taxon>Rhabditida</taxon>
        <taxon>Rhabditina</taxon>
        <taxon>Rhabditomorpha</taxon>
        <taxon>Rhabditoidea</taxon>
        <taxon>Rhabditidae</taxon>
        <taxon>Peloderinae</taxon>
        <taxon>Caenorhabditis</taxon>
    </lineage>
</organism>
<name>A0A1I7TUL2_9PELO</name>
<evidence type="ECO:0000313" key="1">
    <source>
        <dbReference type="Proteomes" id="UP000095282"/>
    </source>
</evidence>
<reference evidence="2" key="1">
    <citation type="submission" date="2016-11" db="UniProtKB">
        <authorList>
            <consortium name="WormBaseParasite"/>
        </authorList>
    </citation>
    <scope>IDENTIFICATION</scope>
</reference>
<sequence>MMTPFELVNLSMTSSRAKRSVTIFSKIKSRFQITLDLFTDDSSFNIKGNKRDWTYGWLPRRRCRTKDVISGSTYIYKMTENPREDCMEWYGRMNGVLGRRINRAYVWSLNKSVTGWLQLQQESFEDFLIFYSYHQDINYFLKKIKVFGSLNLFMYEKNNQSRLEIPDEPFHLSIRDAHFIEYEQFMRLKHQEIVIYGSSLTYEDINKFLISWMLCESHLGLKSLIITISGPETMTLRIEPPYQWTTDPNILRQFAGSPFNVNVTKGVNIQRCDGKIATICAERIWNRWNICLLVH</sequence>
<accession>A0A1I7TUL2</accession>
<dbReference type="AlphaFoldDB" id="A0A1I7TUL2"/>
<keyword evidence="1" id="KW-1185">Reference proteome</keyword>